<keyword evidence="3" id="KW-1185">Reference proteome</keyword>
<feature type="transmembrane region" description="Helical" evidence="1">
    <location>
        <begin position="267"/>
        <end position="286"/>
    </location>
</feature>
<dbReference type="RefSeq" id="WP_139985213.1">
    <property type="nucleotide sequence ID" value="NZ_CP041046.1"/>
</dbReference>
<feature type="transmembrane region" description="Helical" evidence="1">
    <location>
        <begin position="242"/>
        <end position="261"/>
    </location>
</feature>
<accession>A0A4Y5Z7J0</accession>
<gene>
    <name evidence="2" type="ORF">FIV34_19875</name>
</gene>
<feature type="transmembrane region" description="Helical" evidence="1">
    <location>
        <begin position="298"/>
        <end position="318"/>
    </location>
</feature>
<dbReference type="AlphaFoldDB" id="A0A4Y5Z7J0"/>
<sequence>MTSARRPKGRAVDSISPSPLMRVLWAIVLLAALAFLAFLLKEVQARPPRDWAGVSFVGLTTLATAFLAGRALFLRVEVDRDGITIHRPFSTTRVRREDVKGYRHQTAAATRTTDLVIETKAGDRVVVPDAVRRRVERETWLAETPDLQAEARAEEKKGWEQDPRWGRDAKARRAKAGRWEIWCVILNLLAAALCFVAWLPDTMGSRGYWALLMVLAALPPIGAMACWFTYGAVDLLFRNGQGQLTVGGLMLSPLMLVWRALDWTLLDAWQVWLIAVVCAVPIASVLDRMTRIDERESGTRWLVYLALTTLWIGSGLVLTDVRYDRAPPATFEATVTSSEGRSSYRGRRGHRLGQSFAKVHLGPWALDKDGTTLRSMYGAARGHHCTVNVHSGTLRFRWVDLGSCTDPNTAPGQPISNDFFKGVSVL</sequence>
<evidence type="ECO:0000256" key="1">
    <source>
        <dbReference type="SAM" id="Phobius"/>
    </source>
</evidence>
<keyword evidence="1" id="KW-0812">Transmembrane</keyword>
<feature type="transmembrane region" description="Helical" evidence="1">
    <location>
        <begin position="206"/>
        <end position="230"/>
    </location>
</feature>
<dbReference type="EMBL" id="CP041046">
    <property type="protein sequence ID" value="QDE41291.1"/>
    <property type="molecule type" value="Genomic_DNA"/>
</dbReference>
<evidence type="ECO:0000313" key="2">
    <source>
        <dbReference type="EMBL" id="QDE41291.1"/>
    </source>
</evidence>
<dbReference type="KEGG" id="lpy:FIV34_19875"/>
<feature type="transmembrane region" description="Helical" evidence="1">
    <location>
        <begin position="20"/>
        <end position="40"/>
    </location>
</feature>
<dbReference type="Proteomes" id="UP000316093">
    <property type="component" value="Chromosome"/>
</dbReference>
<feature type="transmembrane region" description="Helical" evidence="1">
    <location>
        <begin position="52"/>
        <end position="73"/>
    </location>
</feature>
<organism evidence="2 3">
    <name type="scientific">Luteibacter pinisoli</name>
    <dbReference type="NCBI Taxonomy" id="2589080"/>
    <lineage>
        <taxon>Bacteria</taxon>
        <taxon>Pseudomonadati</taxon>
        <taxon>Pseudomonadota</taxon>
        <taxon>Gammaproteobacteria</taxon>
        <taxon>Lysobacterales</taxon>
        <taxon>Rhodanobacteraceae</taxon>
        <taxon>Luteibacter</taxon>
    </lineage>
</organism>
<keyword evidence="1" id="KW-0472">Membrane</keyword>
<protein>
    <recommendedName>
        <fullName evidence="4">PH domain-containing protein</fullName>
    </recommendedName>
</protein>
<evidence type="ECO:0008006" key="4">
    <source>
        <dbReference type="Google" id="ProtNLM"/>
    </source>
</evidence>
<feature type="transmembrane region" description="Helical" evidence="1">
    <location>
        <begin position="179"/>
        <end position="200"/>
    </location>
</feature>
<keyword evidence="1" id="KW-1133">Transmembrane helix</keyword>
<reference evidence="2 3" key="1">
    <citation type="submission" date="2019-06" db="EMBL/GenBank/DDBJ databases">
        <title>A complete genome sequence for Luteibacter pinisoli MAH-14.</title>
        <authorList>
            <person name="Baltrus D.A."/>
        </authorList>
    </citation>
    <scope>NUCLEOTIDE SEQUENCE [LARGE SCALE GENOMIC DNA]</scope>
    <source>
        <strain evidence="2 3">MAH-14</strain>
    </source>
</reference>
<evidence type="ECO:0000313" key="3">
    <source>
        <dbReference type="Proteomes" id="UP000316093"/>
    </source>
</evidence>
<proteinExistence type="predicted"/>
<name>A0A4Y5Z7J0_9GAMM</name>